<evidence type="ECO:0000256" key="1">
    <source>
        <dbReference type="SAM" id="MobiDB-lite"/>
    </source>
</evidence>
<feature type="region of interest" description="Disordered" evidence="1">
    <location>
        <begin position="38"/>
        <end position="77"/>
    </location>
</feature>
<keyword evidence="3" id="KW-1185">Reference proteome</keyword>
<evidence type="ECO:0000313" key="2">
    <source>
        <dbReference type="EMBL" id="KNZ54629.1"/>
    </source>
</evidence>
<dbReference type="AlphaFoldDB" id="A0A0L6V1K3"/>
<accession>A0A0L6V1K3</accession>
<organism evidence="2 3">
    <name type="scientific">Puccinia sorghi</name>
    <dbReference type="NCBI Taxonomy" id="27349"/>
    <lineage>
        <taxon>Eukaryota</taxon>
        <taxon>Fungi</taxon>
        <taxon>Dikarya</taxon>
        <taxon>Basidiomycota</taxon>
        <taxon>Pucciniomycotina</taxon>
        <taxon>Pucciniomycetes</taxon>
        <taxon>Pucciniales</taxon>
        <taxon>Pucciniaceae</taxon>
        <taxon>Puccinia</taxon>
    </lineage>
</organism>
<sequence length="237" mass="26193">MTLINWKPKLFPKRIALLPNSSDADTYCTRAAHYSAPQAPVTSTSTPLPRGVPSRGSAPRHTSTLLEGVTEEPSTTPSFNSIPGISIHPLLDHLSNLSQHKYLLNQINCDLENTAPLMIEEKLQHLFYFIFSLIKLKFYLRVNEFIAKLIKPEVIPSVVSQAIDHFLSNSNSMNSLIKNLNSKIGTSVACVLFVTRASPPHLTHNNPLMNDSGFTCSSPPPAPECHLDVPFHQSGWS</sequence>
<protein>
    <submittedName>
        <fullName evidence="2">Uncharacterized protein</fullName>
    </submittedName>
</protein>
<dbReference type="Proteomes" id="UP000037035">
    <property type="component" value="Unassembled WGS sequence"/>
</dbReference>
<evidence type="ECO:0000313" key="3">
    <source>
        <dbReference type="Proteomes" id="UP000037035"/>
    </source>
</evidence>
<dbReference type="VEuPathDB" id="FungiDB:VP01_289g11"/>
<proteinExistence type="predicted"/>
<dbReference type="EMBL" id="LAVV01007834">
    <property type="protein sequence ID" value="KNZ54629.1"/>
    <property type="molecule type" value="Genomic_DNA"/>
</dbReference>
<name>A0A0L6V1K3_9BASI</name>
<reference evidence="2 3" key="1">
    <citation type="submission" date="2015-08" db="EMBL/GenBank/DDBJ databases">
        <title>Next Generation Sequencing and Analysis of the Genome of Puccinia sorghi L Schw, the Causal Agent of Maize Common Rust.</title>
        <authorList>
            <person name="Rochi L."/>
            <person name="Burguener G."/>
            <person name="Darino M."/>
            <person name="Turjanski A."/>
            <person name="Kreff E."/>
            <person name="Dieguez M.J."/>
            <person name="Sacco F."/>
        </authorList>
    </citation>
    <scope>NUCLEOTIDE SEQUENCE [LARGE SCALE GENOMIC DNA]</scope>
    <source>
        <strain evidence="2 3">RO10H11247</strain>
    </source>
</reference>
<gene>
    <name evidence="2" type="ORF">VP01_289g11</name>
</gene>
<comment type="caution">
    <text evidence="2">The sequence shown here is derived from an EMBL/GenBank/DDBJ whole genome shotgun (WGS) entry which is preliminary data.</text>
</comment>
<dbReference type="OrthoDB" id="10677324at2759"/>